<dbReference type="eggNOG" id="COG1738">
    <property type="taxonomic scope" value="Bacteria"/>
</dbReference>
<dbReference type="PANTHER" id="PTHR34300">
    <property type="entry name" value="QUEUOSINE PRECURSOR TRANSPORTER-RELATED"/>
    <property type="match status" value="1"/>
</dbReference>
<comment type="caution">
    <text evidence="2">The sequence shown here is derived from an EMBL/GenBank/DDBJ whole genome shotgun (WGS) entry which is preliminary data.</text>
</comment>
<dbReference type="PANTHER" id="PTHR34300:SF1">
    <property type="entry name" value="QUEUOSINE PRECURSOR TRANSPORTER"/>
    <property type="match status" value="1"/>
</dbReference>
<comment type="subcellular location">
    <subcellularLocation>
        <location evidence="1">Cell inner membrane</location>
        <topology evidence="1">Multi-pass membrane protein</topology>
    </subcellularLocation>
</comment>
<comment type="similarity">
    <text evidence="1">Belongs to the vitamin uptake transporter (VUT/ECF) (TC 2.A.88) family. Q precursor transporter subfamily.</text>
</comment>
<dbReference type="STRING" id="1121939.L861_03855"/>
<sequence length="228" mass="25669">MFALSSSQTRRLLAALVTFHILIIAASNYLVQLPFTMFGWHTTWGAFSFPFIFLATDLTVRLFGKEPARAIITRVMLPALVISYVVSVVFPRGSFAGLEGLGDWNLFVARIALASFMAYVLGQLLDIHVFDRLRRLRLWWVAPAVSTLFGNLADTFAFFSIAFHNSPDAFMAANWPEIAWVDYVIKLGISLLFFLPLYGLLLGWLSRRLMGRTGQTDRAPELTTPISR</sequence>
<reference evidence="2 3" key="1">
    <citation type="journal article" date="2013" name="Genome Announc.">
        <title>Draft genome sequence of the moderately halophilic gammaproteobacterium Halomonas anticariensis FP35.</title>
        <authorList>
            <person name="Tahrioui A."/>
            <person name="Quesada E."/>
            <person name="Llamas I."/>
        </authorList>
    </citation>
    <scope>NUCLEOTIDE SEQUENCE [LARGE SCALE GENOMIC DNA]</scope>
    <source>
        <strain evidence="3">DSM 16096 / CECT 5854 / LMG 22089 / FP35</strain>
    </source>
</reference>
<dbReference type="GO" id="GO:0022857">
    <property type="term" value="F:transmembrane transporter activity"/>
    <property type="evidence" value="ECO:0007669"/>
    <property type="project" value="UniProtKB-UniRule"/>
</dbReference>
<dbReference type="AlphaFoldDB" id="S2KV56"/>
<keyword evidence="1" id="KW-0812">Transmembrane</keyword>
<organism evidence="2 3">
    <name type="scientific">Litchfieldella anticariensis (strain DSM 16096 / CECT 5854 / CIP 108499 / LMG 22089 / FP35)</name>
    <name type="common">Halomonas anticariensis</name>
    <dbReference type="NCBI Taxonomy" id="1121939"/>
    <lineage>
        <taxon>Bacteria</taxon>
        <taxon>Pseudomonadati</taxon>
        <taxon>Pseudomonadota</taxon>
        <taxon>Gammaproteobacteria</taxon>
        <taxon>Oceanospirillales</taxon>
        <taxon>Halomonadaceae</taxon>
        <taxon>Litchfieldella</taxon>
    </lineage>
</organism>
<dbReference type="NCBIfam" id="NF008406">
    <property type="entry name" value="PRK11212.1"/>
    <property type="match status" value="1"/>
</dbReference>
<name>S2KV56_LITA3</name>
<keyword evidence="1" id="KW-0813">Transport</keyword>
<feature type="transmembrane region" description="Helical" evidence="1">
    <location>
        <begin position="12"/>
        <end position="31"/>
    </location>
</feature>
<dbReference type="HAMAP" id="MF_02088">
    <property type="entry name" value="Q_prec_transport"/>
    <property type="match status" value="1"/>
</dbReference>
<keyword evidence="1" id="KW-0997">Cell inner membrane</keyword>
<evidence type="ECO:0000313" key="3">
    <source>
        <dbReference type="Proteomes" id="UP000014463"/>
    </source>
</evidence>
<keyword evidence="1" id="KW-0472">Membrane</keyword>
<proteinExistence type="inferred from homology"/>
<feature type="transmembrane region" description="Helical" evidence="1">
    <location>
        <begin position="43"/>
        <end position="63"/>
    </location>
</feature>
<feature type="transmembrane region" description="Helical" evidence="1">
    <location>
        <begin position="183"/>
        <end position="205"/>
    </location>
</feature>
<dbReference type="NCBIfam" id="TIGR00697">
    <property type="entry name" value="queuosine precursor transporter"/>
    <property type="match status" value="1"/>
</dbReference>
<evidence type="ECO:0000256" key="1">
    <source>
        <dbReference type="HAMAP-Rule" id="MF_02088"/>
    </source>
</evidence>
<dbReference type="EMBL" id="ASTJ01000011">
    <property type="protein sequence ID" value="EPC04468.1"/>
    <property type="molecule type" value="Genomic_DNA"/>
</dbReference>
<dbReference type="Proteomes" id="UP000014463">
    <property type="component" value="Unassembled WGS sequence"/>
</dbReference>
<feature type="transmembrane region" description="Helical" evidence="1">
    <location>
        <begin position="138"/>
        <end position="163"/>
    </location>
</feature>
<dbReference type="InterPro" id="IPR003744">
    <property type="entry name" value="YhhQ"/>
</dbReference>
<dbReference type="GO" id="GO:0005886">
    <property type="term" value="C:plasma membrane"/>
    <property type="evidence" value="ECO:0007669"/>
    <property type="project" value="UniProtKB-SubCell"/>
</dbReference>
<feature type="transmembrane region" description="Helical" evidence="1">
    <location>
        <begin position="107"/>
        <end position="126"/>
    </location>
</feature>
<evidence type="ECO:0000313" key="2">
    <source>
        <dbReference type="EMBL" id="EPC04468.1"/>
    </source>
</evidence>
<dbReference type="PATRIC" id="fig|1121939.11.peg.726"/>
<dbReference type="OrthoDB" id="7065604at2"/>
<keyword evidence="1" id="KW-1133">Transmembrane helix</keyword>
<accession>S2KV56</accession>
<dbReference type="RefSeq" id="WP_016415205.1">
    <property type="nucleotide sequence ID" value="NZ_AUAB01000001.1"/>
</dbReference>
<dbReference type="Pfam" id="PF02592">
    <property type="entry name" value="Vut_1"/>
    <property type="match status" value="1"/>
</dbReference>
<protein>
    <recommendedName>
        <fullName evidence="1">Probable queuosine precursor transporter</fullName>
        <shortName evidence="1">Q precursor transporter</shortName>
    </recommendedName>
</protein>
<keyword evidence="1" id="KW-1003">Cell membrane</keyword>
<gene>
    <name evidence="2" type="ORF">L861_03855</name>
</gene>
<feature type="transmembrane region" description="Helical" evidence="1">
    <location>
        <begin position="75"/>
        <end position="95"/>
    </location>
</feature>
<keyword evidence="3" id="KW-1185">Reference proteome</keyword>
<comment type="function">
    <text evidence="1">Involved in the import of queuosine (Q) precursors, required for Q precursor salvage.</text>
</comment>